<evidence type="ECO:0000256" key="2">
    <source>
        <dbReference type="ARBA" id="ARBA00006742"/>
    </source>
</evidence>
<reference evidence="13" key="1">
    <citation type="submission" date="2023-07" db="EMBL/GenBank/DDBJ databases">
        <title>30 novel species of actinomycetes from the DSMZ collection.</title>
        <authorList>
            <person name="Nouioui I."/>
        </authorList>
    </citation>
    <scope>NUCLEOTIDE SEQUENCE [LARGE SCALE GENOMIC DNA]</scope>
    <source>
        <strain evidence="13">DSM 45834</strain>
    </source>
</reference>
<evidence type="ECO:0000256" key="1">
    <source>
        <dbReference type="ARBA" id="ARBA00004162"/>
    </source>
</evidence>
<dbReference type="PANTHER" id="PTHR33909">
    <property type="entry name" value="SEC TRANSLOCON ACCESSORY COMPLEX SUBUNIT YAJC"/>
    <property type="match status" value="1"/>
</dbReference>
<name>A0ABU2NI89_9PSEU</name>
<feature type="transmembrane region" description="Helical" evidence="11">
    <location>
        <begin position="6"/>
        <end position="24"/>
    </location>
</feature>
<organism evidence="12 13">
    <name type="scientific">Pseudonocardia charpentierae</name>
    <dbReference type="NCBI Taxonomy" id="3075545"/>
    <lineage>
        <taxon>Bacteria</taxon>
        <taxon>Bacillati</taxon>
        <taxon>Actinomycetota</taxon>
        <taxon>Actinomycetes</taxon>
        <taxon>Pseudonocardiales</taxon>
        <taxon>Pseudonocardiaceae</taxon>
        <taxon>Pseudonocardia</taxon>
    </lineage>
</organism>
<evidence type="ECO:0000256" key="8">
    <source>
        <dbReference type="ARBA" id="ARBA00023010"/>
    </source>
</evidence>
<keyword evidence="7 11" id="KW-1133">Transmembrane helix</keyword>
<dbReference type="PANTHER" id="PTHR33909:SF1">
    <property type="entry name" value="SEC TRANSLOCON ACCESSORY COMPLEX SUBUNIT YAJC"/>
    <property type="match status" value="1"/>
</dbReference>
<dbReference type="RefSeq" id="WP_311560196.1">
    <property type="nucleotide sequence ID" value="NZ_JAVREJ010000040.1"/>
</dbReference>
<dbReference type="NCBIfam" id="TIGR00739">
    <property type="entry name" value="yajC"/>
    <property type="match status" value="1"/>
</dbReference>
<dbReference type="InterPro" id="IPR003849">
    <property type="entry name" value="Preprotein_translocase_YajC"/>
</dbReference>
<dbReference type="SMART" id="SM01323">
    <property type="entry name" value="YajC"/>
    <property type="match status" value="1"/>
</dbReference>
<evidence type="ECO:0000313" key="13">
    <source>
        <dbReference type="Proteomes" id="UP001183202"/>
    </source>
</evidence>
<gene>
    <name evidence="12" type="primary">yajC</name>
    <name evidence="12" type="ORF">RM445_29775</name>
</gene>
<keyword evidence="4" id="KW-1003">Cell membrane</keyword>
<keyword evidence="6" id="KW-0653">Protein transport</keyword>
<keyword evidence="8" id="KW-0811">Translocation</keyword>
<dbReference type="Pfam" id="PF02699">
    <property type="entry name" value="YajC"/>
    <property type="match status" value="1"/>
</dbReference>
<dbReference type="EMBL" id="JAVREJ010000040">
    <property type="protein sequence ID" value="MDT0353687.1"/>
    <property type="molecule type" value="Genomic_DNA"/>
</dbReference>
<comment type="caution">
    <text evidence="12">The sequence shown here is derived from an EMBL/GenBank/DDBJ whole genome shotgun (WGS) entry which is preliminary data.</text>
</comment>
<evidence type="ECO:0000256" key="7">
    <source>
        <dbReference type="ARBA" id="ARBA00022989"/>
    </source>
</evidence>
<keyword evidence="5 11" id="KW-0812">Transmembrane</keyword>
<evidence type="ECO:0000256" key="9">
    <source>
        <dbReference type="ARBA" id="ARBA00023136"/>
    </source>
</evidence>
<keyword evidence="9 11" id="KW-0472">Membrane</keyword>
<keyword evidence="13" id="KW-1185">Reference proteome</keyword>
<evidence type="ECO:0000256" key="10">
    <source>
        <dbReference type="SAM" id="MobiDB-lite"/>
    </source>
</evidence>
<sequence length="155" mass="16200">MESLGGLLFPLLILLLFIPIFLSGRKQRRQMQEQQKLQSALQIGDVVTTTSGLRGTVVDVAYEDTIDLEIADGVVTTWLRAAVRERVLDSSASDAPTSEIPASDDTVSDTPPSGTPAVAADHPALDGSVGTGARVDAESAPTADAPRDANGTSRA</sequence>
<accession>A0ABU2NI89</accession>
<comment type="similarity">
    <text evidence="2">Belongs to the YajC family.</text>
</comment>
<evidence type="ECO:0000256" key="5">
    <source>
        <dbReference type="ARBA" id="ARBA00022692"/>
    </source>
</evidence>
<keyword evidence="3" id="KW-0813">Transport</keyword>
<evidence type="ECO:0000256" key="4">
    <source>
        <dbReference type="ARBA" id="ARBA00022475"/>
    </source>
</evidence>
<evidence type="ECO:0000256" key="3">
    <source>
        <dbReference type="ARBA" id="ARBA00022448"/>
    </source>
</evidence>
<protein>
    <submittedName>
        <fullName evidence="12">Preprotein translocase subunit YajC</fullName>
    </submittedName>
</protein>
<comment type="subcellular location">
    <subcellularLocation>
        <location evidence="1">Cell membrane</location>
        <topology evidence="1">Single-pass membrane protein</topology>
    </subcellularLocation>
</comment>
<evidence type="ECO:0000256" key="11">
    <source>
        <dbReference type="SAM" id="Phobius"/>
    </source>
</evidence>
<feature type="region of interest" description="Disordered" evidence="10">
    <location>
        <begin position="88"/>
        <end position="155"/>
    </location>
</feature>
<proteinExistence type="inferred from homology"/>
<evidence type="ECO:0000313" key="12">
    <source>
        <dbReference type="EMBL" id="MDT0353687.1"/>
    </source>
</evidence>
<evidence type="ECO:0000256" key="6">
    <source>
        <dbReference type="ARBA" id="ARBA00022927"/>
    </source>
</evidence>
<dbReference type="Proteomes" id="UP001183202">
    <property type="component" value="Unassembled WGS sequence"/>
</dbReference>